<organism evidence="2 3">
    <name type="scientific">Neisseria subflava NJ9703</name>
    <dbReference type="NCBI Taxonomy" id="546268"/>
    <lineage>
        <taxon>Bacteria</taxon>
        <taxon>Pseudomonadati</taxon>
        <taxon>Pseudomonadota</taxon>
        <taxon>Betaproteobacteria</taxon>
        <taxon>Neisseriales</taxon>
        <taxon>Neisseriaceae</taxon>
        <taxon>Neisseria</taxon>
    </lineage>
</organism>
<evidence type="ECO:0000256" key="1">
    <source>
        <dbReference type="SAM" id="SignalP"/>
    </source>
</evidence>
<evidence type="ECO:0008006" key="4">
    <source>
        <dbReference type="Google" id="ProtNLM"/>
    </source>
</evidence>
<dbReference type="EMBL" id="ACEO02000002">
    <property type="protein sequence ID" value="EFC52866.1"/>
    <property type="molecule type" value="Genomic_DNA"/>
</dbReference>
<proteinExistence type="predicted"/>
<dbReference type="AlphaFoldDB" id="A0A9W5N026"/>
<sequence>MKHHTHKENIMNPIKTTLLTLSLLTASIGAQAAELPQSAVLQYSGSYGIPATMTFTRSGNQYKIVSTIKVPLYNIRFESGGSINGTTLNPSYYKDVRGGKVYAEAKFSGGNITYGKAGDLKTEKSGPAMDLFTLAWQLAANDVRLPSGLKITNGKKLYTVGSMNKIGNESYKLNGGTTPVSKYRVRRGDDTVTYSFASDIDNIPAQISYTDDGKTYNLKLTSVKINGKVVKP</sequence>
<feature type="signal peptide" evidence="1">
    <location>
        <begin position="1"/>
        <end position="32"/>
    </location>
</feature>
<evidence type="ECO:0000313" key="2">
    <source>
        <dbReference type="EMBL" id="EFC52866.1"/>
    </source>
</evidence>
<protein>
    <recommendedName>
        <fullName evidence="4">DUF3108 domain-containing protein</fullName>
    </recommendedName>
</protein>
<name>A0A9W5N026_NEISU</name>
<feature type="chain" id="PRO_5040793306" description="DUF3108 domain-containing protein" evidence="1">
    <location>
        <begin position="33"/>
        <end position="232"/>
    </location>
</feature>
<accession>A0A9W5N026</accession>
<comment type="caution">
    <text evidence="2">The sequence shown here is derived from an EMBL/GenBank/DDBJ whole genome shotgun (WGS) entry which is preliminary data.</text>
</comment>
<gene>
    <name evidence="2" type="ORF">NEISUBOT_03702</name>
</gene>
<keyword evidence="1" id="KW-0732">Signal</keyword>
<evidence type="ECO:0000313" key="3">
    <source>
        <dbReference type="Proteomes" id="UP000004621"/>
    </source>
</evidence>
<dbReference type="Proteomes" id="UP000004621">
    <property type="component" value="Unassembled WGS sequence"/>
</dbReference>
<reference evidence="2 3" key="1">
    <citation type="submission" date="2010-01" db="EMBL/GenBank/DDBJ databases">
        <authorList>
            <person name="Weinstock G."/>
            <person name="Sodergren E."/>
            <person name="Clifton S."/>
            <person name="Fulton L."/>
            <person name="Fulton B."/>
            <person name="Courtney L."/>
            <person name="Fronick C."/>
            <person name="Harrison M."/>
            <person name="Strong C."/>
            <person name="Farmer C."/>
            <person name="Delahaunty K."/>
            <person name="Markovic C."/>
            <person name="Hall O."/>
            <person name="Minx P."/>
            <person name="Tomlinson C."/>
            <person name="Mitreva M."/>
            <person name="Nelson J."/>
            <person name="Hou S."/>
            <person name="Wollam A."/>
            <person name="Pepin K.H."/>
            <person name="Johnson M."/>
            <person name="Bhonagiri V."/>
            <person name="Nash W.E."/>
            <person name="Warren W."/>
            <person name="Chinwalla A."/>
            <person name="Mardis E.R."/>
            <person name="Wilson R.K."/>
        </authorList>
    </citation>
    <scope>NUCLEOTIDE SEQUENCE [LARGE SCALE GENOMIC DNA]</scope>
    <source>
        <strain evidence="2 3">NJ9703</strain>
    </source>
</reference>